<dbReference type="PATRIC" id="fig|749414.3.peg.3252"/>
<dbReference type="HOGENOM" id="CLU_169016_0_0_11"/>
<evidence type="ECO:0000313" key="2">
    <source>
        <dbReference type="Proteomes" id="UP000000377"/>
    </source>
</evidence>
<dbReference type="KEGG" id="sbh:SBI_03132"/>
<dbReference type="AlphaFoldDB" id="D7C6N6"/>
<dbReference type="eggNOG" id="ENOG502ZWMS">
    <property type="taxonomic scope" value="Bacteria"/>
</dbReference>
<name>D7C6N6_STRBB</name>
<reference evidence="1 2" key="1">
    <citation type="journal article" date="2010" name="J. Bacteriol.">
        <title>Genome sequence of the milbemycin-producing bacterium Streptomyces bingchenggensis.</title>
        <authorList>
            <person name="Wang X.J."/>
            <person name="Yan Y.J."/>
            <person name="Zhang B."/>
            <person name="An J."/>
            <person name="Wang J.J."/>
            <person name="Tian J."/>
            <person name="Jiang L."/>
            <person name="Chen Y.H."/>
            <person name="Huang S.X."/>
            <person name="Yin M."/>
            <person name="Zhang J."/>
            <person name="Gao A.L."/>
            <person name="Liu C.X."/>
            <person name="Zhu Z.X."/>
            <person name="Xiang W.S."/>
        </authorList>
    </citation>
    <scope>NUCLEOTIDE SEQUENCE [LARGE SCALE GENOMIC DNA]</scope>
    <source>
        <strain evidence="1 2">BCW-1</strain>
    </source>
</reference>
<organism evidence="1 2">
    <name type="scientific">Streptomyces bingchenggensis (strain BCW-1)</name>
    <dbReference type="NCBI Taxonomy" id="749414"/>
    <lineage>
        <taxon>Bacteria</taxon>
        <taxon>Bacillati</taxon>
        <taxon>Actinomycetota</taxon>
        <taxon>Actinomycetes</taxon>
        <taxon>Kitasatosporales</taxon>
        <taxon>Streptomycetaceae</taxon>
        <taxon>Streptomyces</taxon>
    </lineage>
</organism>
<dbReference type="EMBL" id="CP002047">
    <property type="protein sequence ID" value="ADI06253.1"/>
    <property type="molecule type" value="Genomic_DNA"/>
</dbReference>
<gene>
    <name evidence="1" type="ordered locus">SBI_03132</name>
</gene>
<evidence type="ECO:0000313" key="1">
    <source>
        <dbReference type="EMBL" id="ADI06253.1"/>
    </source>
</evidence>
<sequence length="108" mass="11851">MDTVSPQNTQPAPYDADKELRELALNNAPRVFAVTVQYDVAPGEPDGRIAAWGLAYDDGSAHVVTVDGRYRLSLKSAERATWWFGRHSDTTARLLWFAAPSAPSFEAA</sequence>
<protein>
    <submittedName>
        <fullName evidence="1">Uncharacterized protein</fullName>
    </submittedName>
</protein>
<accession>D7C6N6</accession>
<keyword evidence="2" id="KW-1185">Reference proteome</keyword>
<proteinExistence type="predicted"/>
<dbReference type="Proteomes" id="UP000000377">
    <property type="component" value="Chromosome"/>
</dbReference>
<dbReference type="RefSeq" id="WP_014175730.1">
    <property type="nucleotide sequence ID" value="NC_016582.1"/>
</dbReference>